<comment type="caution">
    <text evidence="3">The sequence shown here is derived from an EMBL/GenBank/DDBJ whole genome shotgun (WGS) entry which is preliminary data.</text>
</comment>
<dbReference type="SMART" id="SM00421">
    <property type="entry name" value="HTH_LUXR"/>
    <property type="match status" value="1"/>
</dbReference>
<evidence type="ECO:0000313" key="4">
    <source>
        <dbReference type="Proteomes" id="UP000183569"/>
    </source>
</evidence>
<dbReference type="Pfam" id="PF00196">
    <property type="entry name" value="GerE"/>
    <property type="match status" value="1"/>
</dbReference>
<reference evidence="3 4" key="1">
    <citation type="submission" date="2016-10" db="EMBL/GenBank/DDBJ databases">
        <authorList>
            <person name="Varghese N."/>
            <person name="Submissions S."/>
        </authorList>
    </citation>
    <scope>NUCLEOTIDE SEQUENCE [LARGE SCALE GENOMIC DNA]</scope>
    <source>
        <strain evidence="3 4">CGMCC 1.12102</strain>
    </source>
</reference>
<dbReference type="SUPFAM" id="SSF46894">
    <property type="entry name" value="C-terminal effector domain of the bipartite response regulators"/>
    <property type="match status" value="1"/>
</dbReference>
<feature type="domain" description="HTH luxR-type" evidence="2">
    <location>
        <begin position="99"/>
        <end position="156"/>
    </location>
</feature>
<dbReference type="GO" id="GO:0006355">
    <property type="term" value="P:regulation of DNA-templated transcription"/>
    <property type="evidence" value="ECO:0007669"/>
    <property type="project" value="InterPro"/>
</dbReference>
<accession>A0A1G4YEC8</accession>
<dbReference type="InterPro" id="IPR016032">
    <property type="entry name" value="Sig_transdc_resp-reg_C-effctor"/>
</dbReference>
<gene>
    <name evidence="3" type="ORF">SAMN02927897_02388</name>
</gene>
<evidence type="ECO:0000256" key="1">
    <source>
        <dbReference type="ARBA" id="ARBA00023125"/>
    </source>
</evidence>
<dbReference type="Proteomes" id="UP000183569">
    <property type="component" value="Unassembled WGS sequence"/>
</dbReference>
<dbReference type="RefSeq" id="WP_017458148.1">
    <property type="nucleotide sequence ID" value="NZ_FMUI01000006.1"/>
</dbReference>
<dbReference type="InterPro" id="IPR000792">
    <property type="entry name" value="Tscrpt_reg_LuxR_C"/>
</dbReference>
<evidence type="ECO:0000313" key="3">
    <source>
        <dbReference type="EMBL" id="SCX51098.1"/>
    </source>
</evidence>
<sequence length="224" mass="25602">MYIISQDSYFVMGMDKLLKAINPHATHTLVAFERGDGKILFFSMNSLLYILSEEKGFNSFICTRFISIDKSSSVSLLRHEIRKILNFLKGHEDIYSFREVHFSATEYKIMLRFLEYQSSDTISQALGIDKKIVSNYKNAILRKLGLNSMAELIHIYNNWNDCFCCSEGKVMADAIFLPRIGTNELKMIRRANKPASEPAVSPLYSGSFCHIPAIRAGQRYLLTT</sequence>
<dbReference type="GO" id="GO:0003677">
    <property type="term" value="F:DNA binding"/>
    <property type="evidence" value="ECO:0007669"/>
    <property type="project" value="UniProtKB-KW"/>
</dbReference>
<name>A0A1G4YEC8_9ENTR</name>
<dbReference type="InterPro" id="IPR036388">
    <property type="entry name" value="WH-like_DNA-bd_sf"/>
</dbReference>
<dbReference type="EMBL" id="FMUI01000006">
    <property type="protein sequence ID" value="SCX51098.1"/>
    <property type="molecule type" value="Genomic_DNA"/>
</dbReference>
<evidence type="ECO:0000259" key="2">
    <source>
        <dbReference type="SMART" id="SM00421"/>
    </source>
</evidence>
<dbReference type="GeneID" id="23843579"/>
<proteinExistence type="predicted"/>
<organism evidence="3 4">
    <name type="scientific">Kosakonia sacchari</name>
    <dbReference type="NCBI Taxonomy" id="1158459"/>
    <lineage>
        <taxon>Bacteria</taxon>
        <taxon>Pseudomonadati</taxon>
        <taxon>Pseudomonadota</taxon>
        <taxon>Gammaproteobacteria</taxon>
        <taxon>Enterobacterales</taxon>
        <taxon>Enterobacteriaceae</taxon>
        <taxon>Kosakonia</taxon>
    </lineage>
</organism>
<dbReference type="AlphaFoldDB" id="A0A1G4YEC8"/>
<dbReference type="Gene3D" id="1.10.10.10">
    <property type="entry name" value="Winged helix-like DNA-binding domain superfamily/Winged helix DNA-binding domain"/>
    <property type="match status" value="1"/>
</dbReference>
<keyword evidence="1 3" id="KW-0238">DNA-binding</keyword>
<protein>
    <submittedName>
        <fullName evidence="3">DNA-binding response regulator, NarL/FixJ family, contains REC and HTH domains</fullName>
    </submittedName>
</protein>